<dbReference type="InterPro" id="IPR001296">
    <property type="entry name" value="Glyco_trans_1"/>
</dbReference>
<dbReference type="InterPro" id="IPR028098">
    <property type="entry name" value="Glyco_trans_4-like_N"/>
</dbReference>
<evidence type="ECO:0000313" key="6">
    <source>
        <dbReference type="Proteomes" id="UP000273898"/>
    </source>
</evidence>
<dbReference type="Pfam" id="PF13439">
    <property type="entry name" value="Glyco_transf_4"/>
    <property type="match status" value="1"/>
</dbReference>
<sequence length="369" mass="42487">MKVLFDHQTFTLQNYGGISRYYYELFRRFEGNADADAEVSLLLSNNAYLNKNTCTGISNFFPKLNFKGKYRIQNGINQFNSVSKLKARNYDVFHPTYYHPYFLPYLKGKPFVVTFLDMIHEKFNDKYSELKQDTKIYDNKKLLLKESSKVIAISESTKNDIIEIFNVNPEKIEVIYLGNSMLLDANGSKINRVVNDDYILYVGNRSLYKNFSFYLSSVAEIIRQKRIKLICAGGGEFNSEEILLISELKLSELVEYISIDDSILSNLYANALGFAFPSLYEGFGIPVLEAFACKCPVMLSKQGSLPEVGGDAAIYFDPENKEEIRNALLTLIENPIYREELISKGNKRLQKFSWDRTFEETANLYQQIL</sequence>
<comment type="caution">
    <text evidence="4">The sequence shown here is derived from an EMBL/GenBank/DDBJ whole genome shotgun (WGS) entry which is preliminary data.</text>
</comment>
<evidence type="ECO:0000256" key="1">
    <source>
        <dbReference type="ARBA" id="ARBA00022679"/>
    </source>
</evidence>
<reference evidence="4 6" key="1">
    <citation type="submission" date="2018-10" db="EMBL/GenBank/DDBJ databases">
        <title>Genomic Encyclopedia of Archaeal and Bacterial Type Strains, Phase II (KMG-II): from individual species to whole genera.</title>
        <authorList>
            <person name="Goeker M."/>
        </authorList>
    </citation>
    <scope>NUCLEOTIDE SEQUENCE [LARGE SCALE GENOMIC DNA]</scope>
    <source>
        <strain evidence="4 6">DSM 19624</strain>
    </source>
</reference>
<dbReference type="Pfam" id="PF00534">
    <property type="entry name" value="Glycos_transf_1"/>
    <property type="match status" value="1"/>
</dbReference>
<dbReference type="RefSeq" id="WP_121286028.1">
    <property type="nucleotide sequence ID" value="NZ_RCCK01000013.1"/>
</dbReference>
<dbReference type="EMBL" id="SOPX01000001">
    <property type="protein sequence ID" value="TFB32500.1"/>
    <property type="molecule type" value="Genomic_DNA"/>
</dbReference>
<dbReference type="AlphaFoldDB" id="A0A497XVW7"/>
<feature type="domain" description="Glycosyl transferase family 1" evidence="2">
    <location>
        <begin position="190"/>
        <end position="348"/>
    </location>
</feature>
<accession>A0A497XVW7</accession>
<dbReference type="PANTHER" id="PTHR46401:SF2">
    <property type="entry name" value="GLYCOSYLTRANSFERASE WBBK-RELATED"/>
    <property type="match status" value="1"/>
</dbReference>
<dbReference type="GO" id="GO:0009103">
    <property type="term" value="P:lipopolysaccharide biosynthetic process"/>
    <property type="evidence" value="ECO:0007669"/>
    <property type="project" value="TreeGrafter"/>
</dbReference>
<dbReference type="CDD" id="cd03809">
    <property type="entry name" value="GT4_MtfB-like"/>
    <property type="match status" value="1"/>
</dbReference>
<organism evidence="4 6">
    <name type="scientific">Pedobacter alluvionis</name>
    <dbReference type="NCBI Taxonomy" id="475253"/>
    <lineage>
        <taxon>Bacteria</taxon>
        <taxon>Pseudomonadati</taxon>
        <taxon>Bacteroidota</taxon>
        <taxon>Sphingobacteriia</taxon>
        <taxon>Sphingobacteriales</taxon>
        <taxon>Sphingobacteriaceae</taxon>
        <taxon>Pedobacter</taxon>
    </lineage>
</organism>
<dbReference type="OrthoDB" id="9801609at2"/>
<dbReference type="GO" id="GO:0016757">
    <property type="term" value="F:glycosyltransferase activity"/>
    <property type="evidence" value="ECO:0007669"/>
    <property type="project" value="InterPro"/>
</dbReference>
<keyword evidence="1 4" id="KW-0808">Transferase</keyword>
<evidence type="ECO:0000313" key="7">
    <source>
        <dbReference type="Proteomes" id="UP000297429"/>
    </source>
</evidence>
<evidence type="ECO:0000313" key="5">
    <source>
        <dbReference type="EMBL" id="TFB32500.1"/>
    </source>
</evidence>
<feature type="domain" description="Glycosyltransferase subfamily 4-like N-terminal" evidence="3">
    <location>
        <begin position="15"/>
        <end position="178"/>
    </location>
</feature>
<dbReference type="Gene3D" id="3.40.50.2000">
    <property type="entry name" value="Glycogen Phosphorylase B"/>
    <property type="match status" value="2"/>
</dbReference>
<dbReference type="EMBL" id="RCCK01000013">
    <property type="protein sequence ID" value="RLJ73893.1"/>
    <property type="molecule type" value="Genomic_DNA"/>
</dbReference>
<dbReference type="PANTHER" id="PTHR46401">
    <property type="entry name" value="GLYCOSYLTRANSFERASE WBBK-RELATED"/>
    <property type="match status" value="1"/>
</dbReference>
<keyword evidence="7" id="KW-1185">Reference proteome</keyword>
<proteinExistence type="predicted"/>
<evidence type="ECO:0000259" key="2">
    <source>
        <dbReference type="Pfam" id="PF00534"/>
    </source>
</evidence>
<dbReference type="Proteomes" id="UP000273898">
    <property type="component" value="Unassembled WGS sequence"/>
</dbReference>
<dbReference type="SUPFAM" id="SSF53756">
    <property type="entry name" value="UDP-Glycosyltransferase/glycogen phosphorylase"/>
    <property type="match status" value="1"/>
</dbReference>
<gene>
    <name evidence="4" type="ORF">BCL90_4059</name>
    <name evidence="5" type="ORF">E3V97_00235</name>
</gene>
<protein>
    <submittedName>
        <fullName evidence="5">Glycosyltransferase family 1 protein</fullName>
    </submittedName>
    <submittedName>
        <fullName evidence="4">Glycosyltransferase involved in cell wall biosynthesis</fullName>
    </submittedName>
</protein>
<evidence type="ECO:0000313" key="4">
    <source>
        <dbReference type="EMBL" id="RLJ73893.1"/>
    </source>
</evidence>
<reference evidence="5 7" key="2">
    <citation type="submission" date="2019-03" db="EMBL/GenBank/DDBJ databases">
        <authorList>
            <person name="He R.-H."/>
        </authorList>
    </citation>
    <scope>NUCLEOTIDE SEQUENCE [LARGE SCALE GENOMIC DNA]</scope>
    <source>
        <strain evidence="5 7">DSM 19624</strain>
    </source>
</reference>
<evidence type="ECO:0000259" key="3">
    <source>
        <dbReference type="Pfam" id="PF13439"/>
    </source>
</evidence>
<name>A0A497XVW7_9SPHI</name>
<dbReference type="Proteomes" id="UP000297429">
    <property type="component" value="Unassembled WGS sequence"/>
</dbReference>